<gene>
    <name evidence="3" type="ORF">HHK36_028941</name>
</gene>
<keyword evidence="1" id="KW-0472">Membrane</keyword>
<dbReference type="Gene3D" id="2.60.40.3170">
    <property type="match status" value="2"/>
</dbReference>
<accession>A0A834YFY3</accession>
<protein>
    <recommendedName>
        <fullName evidence="2">Tripeptidyl-peptidase II first Ig-like domain-containing protein</fullName>
    </recommendedName>
</protein>
<dbReference type="InterPro" id="IPR046940">
    <property type="entry name" value="TPPII_Ig-like_sf"/>
</dbReference>
<evidence type="ECO:0000259" key="2">
    <source>
        <dbReference type="Pfam" id="PF21223"/>
    </source>
</evidence>
<name>A0A834YFY3_TETSI</name>
<dbReference type="OrthoDB" id="2003977at2759"/>
<reference evidence="3 4" key="1">
    <citation type="submission" date="2020-04" db="EMBL/GenBank/DDBJ databases">
        <title>Plant Genome Project.</title>
        <authorList>
            <person name="Zhang R.-G."/>
        </authorList>
    </citation>
    <scope>NUCLEOTIDE SEQUENCE [LARGE SCALE GENOMIC DNA]</scope>
    <source>
        <strain evidence="3">YNK0</strain>
        <tissue evidence="3">Leaf</tissue>
    </source>
</reference>
<feature type="transmembrane region" description="Helical" evidence="1">
    <location>
        <begin position="285"/>
        <end position="307"/>
    </location>
</feature>
<dbReference type="AlphaFoldDB" id="A0A834YFY3"/>
<feature type="domain" description="Tripeptidyl-peptidase II first Ig-like" evidence="2">
    <location>
        <begin position="139"/>
        <end position="176"/>
    </location>
</feature>
<keyword evidence="1" id="KW-0812">Transmembrane</keyword>
<dbReference type="Proteomes" id="UP000655225">
    <property type="component" value="Unassembled WGS sequence"/>
</dbReference>
<sequence length="341" mass="37683">MKKSPGMDQGLTMVLKQIKEEGGGGVGGSPTLMHVAEDGGGAEVMLQAVVRLCKGWAVQVEPKFHEDASNLEELVPFEECIELHTTDKAVVRAPDYLLLTHNGRSFKWDCLIRVETFKQWAVGFERCRCAQLFFSSFSSIVVDPTNLSDGLHFYELYGIDCKAPWRGPLFRVPITITKPIILKDQFPRLSFSGMPFLPGDCSIVFHGMLKLGLALIFCKRGCYSTAYPIARVLKRVNPLSLSFASDFTLKYLKASKQSGDPLLRLYDIGRRSCALAEVDGSGARIAVGSLDMGFCALAMSYLLLIFIERAVVSRVLQCVMYKSFESLHCSSNGSSEPLNLP</sequence>
<keyword evidence="4" id="KW-1185">Reference proteome</keyword>
<evidence type="ECO:0000313" key="3">
    <source>
        <dbReference type="EMBL" id="KAF8379505.1"/>
    </source>
</evidence>
<evidence type="ECO:0000256" key="1">
    <source>
        <dbReference type="SAM" id="Phobius"/>
    </source>
</evidence>
<dbReference type="EMBL" id="JABCRI010000022">
    <property type="protein sequence ID" value="KAF8379505.1"/>
    <property type="molecule type" value="Genomic_DNA"/>
</dbReference>
<comment type="caution">
    <text evidence="3">The sequence shown here is derived from an EMBL/GenBank/DDBJ whole genome shotgun (WGS) entry which is preliminary data.</text>
</comment>
<proteinExistence type="predicted"/>
<dbReference type="InterPro" id="IPR048383">
    <property type="entry name" value="TPPII_Ig-like-1"/>
</dbReference>
<organism evidence="3 4">
    <name type="scientific">Tetracentron sinense</name>
    <name type="common">Spur-leaf</name>
    <dbReference type="NCBI Taxonomy" id="13715"/>
    <lineage>
        <taxon>Eukaryota</taxon>
        <taxon>Viridiplantae</taxon>
        <taxon>Streptophyta</taxon>
        <taxon>Embryophyta</taxon>
        <taxon>Tracheophyta</taxon>
        <taxon>Spermatophyta</taxon>
        <taxon>Magnoliopsida</taxon>
        <taxon>Trochodendrales</taxon>
        <taxon>Trochodendraceae</taxon>
        <taxon>Tetracentron</taxon>
    </lineage>
</organism>
<keyword evidence="1" id="KW-1133">Transmembrane helix</keyword>
<dbReference type="Pfam" id="PF21223">
    <property type="entry name" value="TPPII_Ig-like-1"/>
    <property type="match status" value="1"/>
</dbReference>
<evidence type="ECO:0000313" key="4">
    <source>
        <dbReference type="Proteomes" id="UP000655225"/>
    </source>
</evidence>